<feature type="compositionally biased region" description="Low complexity" evidence="1">
    <location>
        <begin position="57"/>
        <end position="66"/>
    </location>
</feature>
<evidence type="ECO:0000313" key="4">
    <source>
        <dbReference type="Proteomes" id="UP000256763"/>
    </source>
</evidence>
<evidence type="ECO:0008006" key="5">
    <source>
        <dbReference type="Google" id="ProtNLM"/>
    </source>
</evidence>
<sequence length="127" mass="14505">MSRKIITVSALALMLSIPLANADEAHHAGQSNAQTQQVPSEMSTMDMQGRMQEMHQHMQTMQNQMQAIRETDDPAERERLLRQHQQTMQQAMSEMENHMQMCQKMMQHMDSEGGMHGSGMGHSHSDR</sequence>
<keyword evidence="2" id="KW-0732">Signal</keyword>
<feature type="region of interest" description="Disordered" evidence="1">
    <location>
        <begin position="26"/>
        <end position="45"/>
    </location>
</feature>
<dbReference type="RefSeq" id="WP_116348096.1">
    <property type="nucleotide sequence ID" value="NZ_NFZW01000015.1"/>
</dbReference>
<name>A0A3E0WP40_9GAMM</name>
<protein>
    <recommendedName>
        <fullName evidence="5">Zinc resistance-associated protein</fullName>
    </recommendedName>
</protein>
<feature type="region of interest" description="Disordered" evidence="1">
    <location>
        <begin position="54"/>
        <end position="75"/>
    </location>
</feature>
<accession>A0A3E0WP40</accession>
<proteinExistence type="predicted"/>
<organism evidence="3 4">
    <name type="scientific">Alkalilimnicola ehrlichii</name>
    <dbReference type="NCBI Taxonomy" id="351052"/>
    <lineage>
        <taxon>Bacteria</taxon>
        <taxon>Pseudomonadati</taxon>
        <taxon>Pseudomonadota</taxon>
        <taxon>Gammaproteobacteria</taxon>
        <taxon>Chromatiales</taxon>
        <taxon>Ectothiorhodospiraceae</taxon>
        <taxon>Alkalilimnicola</taxon>
    </lineage>
</organism>
<comment type="caution">
    <text evidence="3">The sequence shown here is derived from an EMBL/GenBank/DDBJ whole genome shotgun (WGS) entry which is preliminary data.</text>
</comment>
<feature type="signal peptide" evidence="2">
    <location>
        <begin position="1"/>
        <end position="22"/>
    </location>
</feature>
<evidence type="ECO:0000313" key="3">
    <source>
        <dbReference type="EMBL" id="RFA34578.1"/>
    </source>
</evidence>
<feature type="compositionally biased region" description="Polar residues" evidence="1">
    <location>
        <begin position="29"/>
        <end position="45"/>
    </location>
</feature>
<reference evidence="4" key="1">
    <citation type="submission" date="2017-05" db="EMBL/GenBank/DDBJ databases">
        <authorList>
            <person name="Sharma S."/>
            <person name="Sidhu C."/>
            <person name="Pinnaka A.K."/>
        </authorList>
    </citation>
    <scope>NUCLEOTIDE SEQUENCE [LARGE SCALE GENOMIC DNA]</scope>
    <source>
        <strain evidence="4">AK93</strain>
    </source>
</reference>
<evidence type="ECO:0000256" key="1">
    <source>
        <dbReference type="SAM" id="MobiDB-lite"/>
    </source>
</evidence>
<dbReference type="Proteomes" id="UP000256763">
    <property type="component" value="Unassembled WGS sequence"/>
</dbReference>
<feature type="chain" id="PRO_5017733672" description="Zinc resistance-associated protein" evidence="2">
    <location>
        <begin position="23"/>
        <end position="127"/>
    </location>
</feature>
<dbReference type="EMBL" id="NFZW01000015">
    <property type="protein sequence ID" value="RFA34578.1"/>
    <property type="molecule type" value="Genomic_DNA"/>
</dbReference>
<keyword evidence="4" id="KW-1185">Reference proteome</keyword>
<gene>
    <name evidence="3" type="ORF">CAL65_14515</name>
</gene>
<dbReference type="AlphaFoldDB" id="A0A3E0WP40"/>
<evidence type="ECO:0000256" key="2">
    <source>
        <dbReference type="SAM" id="SignalP"/>
    </source>
</evidence>